<name>A0A0A9HNT1_ARUDO</name>
<reference evidence="1" key="1">
    <citation type="submission" date="2014-09" db="EMBL/GenBank/DDBJ databases">
        <authorList>
            <person name="Magalhaes I.L.F."/>
            <person name="Oliveira U."/>
            <person name="Santos F.R."/>
            <person name="Vidigal T.H.D.A."/>
            <person name="Brescovit A.D."/>
            <person name="Santos A.J."/>
        </authorList>
    </citation>
    <scope>NUCLEOTIDE SEQUENCE</scope>
    <source>
        <tissue evidence="1">Shoot tissue taken approximately 20 cm above the soil surface</tissue>
    </source>
</reference>
<sequence length="45" mass="5001">MSVWVRPLAAKSLLSWSRSKPAPGRLCFTMARVPTLPSSRPSSTW</sequence>
<protein>
    <submittedName>
        <fullName evidence="1">Uncharacterized protein</fullName>
    </submittedName>
</protein>
<reference evidence="1" key="2">
    <citation type="journal article" date="2015" name="Data Brief">
        <title>Shoot transcriptome of the giant reed, Arundo donax.</title>
        <authorList>
            <person name="Barrero R.A."/>
            <person name="Guerrero F.D."/>
            <person name="Moolhuijzen P."/>
            <person name="Goolsby J.A."/>
            <person name="Tidwell J."/>
            <person name="Bellgard S.E."/>
            <person name="Bellgard M.I."/>
        </authorList>
    </citation>
    <scope>NUCLEOTIDE SEQUENCE</scope>
    <source>
        <tissue evidence="1">Shoot tissue taken approximately 20 cm above the soil surface</tissue>
    </source>
</reference>
<dbReference type="EMBL" id="GBRH01159096">
    <property type="protein sequence ID" value="JAE38800.1"/>
    <property type="molecule type" value="Transcribed_RNA"/>
</dbReference>
<evidence type="ECO:0000313" key="1">
    <source>
        <dbReference type="EMBL" id="JAE38800.1"/>
    </source>
</evidence>
<dbReference type="AlphaFoldDB" id="A0A0A9HNT1"/>
<accession>A0A0A9HNT1</accession>
<organism evidence="1">
    <name type="scientific">Arundo donax</name>
    <name type="common">Giant reed</name>
    <name type="synonym">Donax arundinaceus</name>
    <dbReference type="NCBI Taxonomy" id="35708"/>
    <lineage>
        <taxon>Eukaryota</taxon>
        <taxon>Viridiplantae</taxon>
        <taxon>Streptophyta</taxon>
        <taxon>Embryophyta</taxon>
        <taxon>Tracheophyta</taxon>
        <taxon>Spermatophyta</taxon>
        <taxon>Magnoliopsida</taxon>
        <taxon>Liliopsida</taxon>
        <taxon>Poales</taxon>
        <taxon>Poaceae</taxon>
        <taxon>PACMAD clade</taxon>
        <taxon>Arundinoideae</taxon>
        <taxon>Arundineae</taxon>
        <taxon>Arundo</taxon>
    </lineage>
</organism>
<proteinExistence type="predicted"/>